<dbReference type="Proteomes" id="UP001353858">
    <property type="component" value="Unassembled WGS sequence"/>
</dbReference>
<dbReference type="SUPFAM" id="SSF54236">
    <property type="entry name" value="Ubiquitin-like"/>
    <property type="match status" value="1"/>
</dbReference>
<feature type="region of interest" description="Disordered" evidence="1">
    <location>
        <begin position="63"/>
        <end position="120"/>
    </location>
</feature>
<reference evidence="5" key="1">
    <citation type="submission" date="2023-01" db="EMBL/GenBank/DDBJ databases">
        <title>Key to firefly adult light organ development and bioluminescence: homeobox transcription factors regulate luciferase expression and transportation to peroxisome.</title>
        <authorList>
            <person name="Fu X."/>
        </authorList>
    </citation>
    <scope>NUCLEOTIDE SEQUENCE [LARGE SCALE GENOMIC DNA]</scope>
</reference>
<feature type="domain" description="Ubiquitin-like" evidence="3">
    <location>
        <begin position="229"/>
        <end position="305"/>
    </location>
</feature>
<dbReference type="AlphaFoldDB" id="A0AAN7P7N5"/>
<comment type="caution">
    <text evidence="4">The sequence shown here is derived from an EMBL/GenBank/DDBJ whole genome shotgun (WGS) entry which is preliminary data.</text>
</comment>
<proteinExistence type="predicted"/>
<feature type="compositionally biased region" description="Polar residues" evidence="1">
    <location>
        <begin position="75"/>
        <end position="92"/>
    </location>
</feature>
<evidence type="ECO:0000256" key="2">
    <source>
        <dbReference type="SAM" id="Phobius"/>
    </source>
</evidence>
<evidence type="ECO:0000256" key="1">
    <source>
        <dbReference type="SAM" id="MobiDB-lite"/>
    </source>
</evidence>
<feature type="transmembrane region" description="Helical" evidence="2">
    <location>
        <begin position="339"/>
        <end position="357"/>
    </location>
</feature>
<evidence type="ECO:0000313" key="5">
    <source>
        <dbReference type="Proteomes" id="UP001353858"/>
    </source>
</evidence>
<feature type="compositionally biased region" description="Low complexity" evidence="1">
    <location>
        <begin position="102"/>
        <end position="117"/>
    </location>
</feature>
<dbReference type="EMBL" id="JARPUR010000002">
    <property type="protein sequence ID" value="KAK4882925.1"/>
    <property type="molecule type" value="Genomic_DNA"/>
</dbReference>
<keyword evidence="5" id="KW-1185">Reference proteome</keyword>
<gene>
    <name evidence="4" type="ORF">RN001_006244</name>
</gene>
<organism evidence="4 5">
    <name type="scientific">Aquatica leii</name>
    <dbReference type="NCBI Taxonomy" id="1421715"/>
    <lineage>
        <taxon>Eukaryota</taxon>
        <taxon>Metazoa</taxon>
        <taxon>Ecdysozoa</taxon>
        <taxon>Arthropoda</taxon>
        <taxon>Hexapoda</taxon>
        <taxon>Insecta</taxon>
        <taxon>Pterygota</taxon>
        <taxon>Neoptera</taxon>
        <taxon>Endopterygota</taxon>
        <taxon>Coleoptera</taxon>
        <taxon>Polyphaga</taxon>
        <taxon>Elateriformia</taxon>
        <taxon>Elateroidea</taxon>
        <taxon>Lampyridae</taxon>
        <taxon>Luciolinae</taxon>
        <taxon>Aquatica</taxon>
    </lineage>
</organism>
<sequence>MLMIDDFGDKILQLFVSIVIVIVVCLAWWSTNIREQPHYRTVFLLERRLRRRIHQTRLTTHIQSSSIVEGEQAEEVTTTSDNQASDNTVQSTEENKPPIATTSANGSSSNSEGTSSSAEDEELADIVRIMDANTNVVRRRRLAYYENLSNSSQERSNNDTELGATSSDVDNPEESTNTEVDNHIETLNDSIMEHNYAERDALDIDSIKNNNDKEKCSNSQTEESTDTNIRIKLKYLNDELKLVDGKLEEQLGDFKRRHFHPEFASNKLVRLIFNGQVLQPDTETLQSCGLFDNCVVHCLIHQQRNVYNEGNSNDGTFSSRNGNNGLPQTNSNQGRDWDLGNTLLVLVSLILGSAWFFRYEYAHLYTVTATVALVAITGIFTVFLVGIYFPDADHTPPPPQPAQVEQEATS</sequence>
<dbReference type="PROSITE" id="PS50053">
    <property type="entry name" value="UBIQUITIN_2"/>
    <property type="match status" value="1"/>
</dbReference>
<protein>
    <recommendedName>
        <fullName evidence="3">Ubiquitin-like domain-containing protein</fullName>
    </recommendedName>
</protein>
<evidence type="ECO:0000313" key="4">
    <source>
        <dbReference type="EMBL" id="KAK4882925.1"/>
    </source>
</evidence>
<dbReference type="PANTHER" id="PTHR14557:SF5">
    <property type="entry name" value="UBIQUITIN-LIKE DOMAIN-CONTAINING PROTEIN"/>
    <property type="match status" value="1"/>
</dbReference>
<dbReference type="CDD" id="cd17057">
    <property type="entry name" value="Ubl_TMUB1_like"/>
    <property type="match status" value="1"/>
</dbReference>
<feature type="region of interest" description="Disordered" evidence="1">
    <location>
        <begin position="149"/>
        <end position="177"/>
    </location>
</feature>
<keyword evidence="2" id="KW-0472">Membrane</keyword>
<feature type="transmembrane region" description="Helical" evidence="2">
    <location>
        <begin position="12"/>
        <end position="30"/>
    </location>
</feature>
<dbReference type="Gene3D" id="3.10.20.90">
    <property type="entry name" value="Phosphatidylinositol 3-kinase Catalytic Subunit, Chain A, domain 1"/>
    <property type="match status" value="1"/>
</dbReference>
<evidence type="ECO:0000259" key="3">
    <source>
        <dbReference type="PROSITE" id="PS50053"/>
    </source>
</evidence>
<keyword evidence="2" id="KW-0812">Transmembrane</keyword>
<keyword evidence="2" id="KW-1133">Transmembrane helix</keyword>
<dbReference type="InterPro" id="IPR040352">
    <property type="entry name" value="TMUB1/2"/>
</dbReference>
<dbReference type="Pfam" id="PF00240">
    <property type="entry name" value="ubiquitin"/>
    <property type="match status" value="1"/>
</dbReference>
<dbReference type="InterPro" id="IPR000626">
    <property type="entry name" value="Ubiquitin-like_dom"/>
</dbReference>
<feature type="transmembrane region" description="Helical" evidence="2">
    <location>
        <begin position="364"/>
        <end position="389"/>
    </location>
</feature>
<dbReference type="InterPro" id="IPR029071">
    <property type="entry name" value="Ubiquitin-like_domsf"/>
</dbReference>
<feature type="region of interest" description="Disordered" evidence="1">
    <location>
        <begin position="310"/>
        <end position="333"/>
    </location>
</feature>
<dbReference type="GO" id="GO:0036503">
    <property type="term" value="P:ERAD pathway"/>
    <property type="evidence" value="ECO:0007669"/>
    <property type="project" value="InterPro"/>
</dbReference>
<name>A0AAN7P7N5_9COLE</name>
<accession>A0AAN7P7N5</accession>
<dbReference type="PANTHER" id="PTHR14557">
    <property type="entry name" value="PROTEIN C7ORF21"/>
    <property type="match status" value="1"/>
</dbReference>